<dbReference type="Proteomes" id="UP001301350">
    <property type="component" value="Unassembled WGS sequence"/>
</dbReference>
<keyword evidence="3" id="KW-1185">Reference proteome</keyword>
<comment type="caution">
    <text evidence="2">The sequence shown here is derived from an EMBL/GenBank/DDBJ whole genome shotgun (WGS) entry which is preliminary data.</text>
</comment>
<sequence length="226" mass="25291">MTCAEPWSRFEQWALLALECPLELRHTDKLPLLVAWLESACVRALEPEARQALQRGEAGAAERYLRDTLQCPYGWDEEWRRALDWLLGRALMLAAKDRRAAPDAGAVAPVQVKWEADEMREALEALREALRVPAGTPAQLLRTAEQYLAAWDAAPEGRAEAADSGEEDASSSPPTGLDPDVLRFTLRHVYVMQLRALQREMNSVLAELQRDTAQPHAEGRLGRTGR</sequence>
<evidence type="ECO:0000313" key="2">
    <source>
        <dbReference type="EMBL" id="KAK4537476.1"/>
    </source>
</evidence>
<proteinExistence type="predicted"/>
<dbReference type="EMBL" id="JANCYW010000012">
    <property type="protein sequence ID" value="KAK4537476.1"/>
    <property type="molecule type" value="Genomic_DNA"/>
</dbReference>
<reference evidence="2 3" key="1">
    <citation type="submission" date="2022-07" db="EMBL/GenBank/DDBJ databases">
        <title>Genome-wide signatures of adaptation to extreme environments.</title>
        <authorList>
            <person name="Cho C.H."/>
            <person name="Yoon H.S."/>
        </authorList>
    </citation>
    <scope>NUCLEOTIDE SEQUENCE [LARGE SCALE GENOMIC DNA]</scope>
    <source>
        <strain evidence="2 3">DBV 063 E5</strain>
    </source>
</reference>
<evidence type="ECO:0000313" key="3">
    <source>
        <dbReference type="Proteomes" id="UP001301350"/>
    </source>
</evidence>
<feature type="region of interest" description="Disordered" evidence="1">
    <location>
        <begin position="154"/>
        <end position="178"/>
    </location>
</feature>
<name>A0AAV9IZK7_CYACA</name>
<dbReference type="AlphaFoldDB" id="A0AAV9IZK7"/>
<accession>A0AAV9IZK7</accession>
<gene>
    <name evidence="2" type="ORF">CDCA_CDCA12G3501</name>
</gene>
<protein>
    <submittedName>
        <fullName evidence="2">Uncharacterized protein</fullName>
    </submittedName>
</protein>
<dbReference type="InterPro" id="IPR019265">
    <property type="entry name" value="RTRAF"/>
</dbReference>
<evidence type="ECO:0000256" key="1">
    <source>
        <dbReference type="SAM" id="MobiDB-lite"/>
    </source>
</evidence>
<dbReference type="Pfam" id="PF10036">
    <property type="entry name" value="RLL"/>
    <property type="match status" value="1"/>
</dbReference>
<organism evidence="2 3">
    <name type="scientific">Cyanidium caldarium</name>
    <name type="common">Red alga</name>
    <dbReference type="NCBI Taxonomy" id="2771"/>
    <lineage>
        <taxon>Eukaryota</taxon>
        <taxon>Rhodophyta</taxon>
        <taxon>Bangiophyceae</taxon>
        <taxon>Cyanidiales</taxon>
        <taxon>Cyanidiaceae</taxon>
        <taxon>Cyanidium</taxon>
    </lineage>
</organism>